<dbReference type="PANTHER" id="PTHR24104:SF50">
    <property type="entry name" value="SMP-30_GLUCONOLACTONASE_LRE-LIKE REGION DOMAIN-CONTAINING PROTEIN"/>
    <property type="match status" value="1"/>
</dbReference>
<dbReference type="AlphaFoldDB" id="C3XR30"/>
<dbReference type="PANTHER" id="PTHR24104">
    <property type="entry name" value="E3 UBIQUITIN-PROTEIN LIGASE NHLRC1-RELATED"/>
    <property type="match status" value="1"/>
</dbReference>
<feature type="repeat" description="NHL" evidence="2">
    <location>
        <begin position="1"/>
        <end position="37"/>
    </location>
</feature>
<dbReference type="PROSITE" id="PS51125">
    <property type="entry name" value="NHL"/>
    <property type="match status" value="2"/>
</dbReference>
<feature type="non-terminal residue" evidence="3">
    <location>
        <position position="1"/>
    </location>
</feature>
<evidence type="ECO:0008006" key="4">
    <source>
        <dbReference type="Google" id="ProtNLM"/>
    </source>
</evidence>
<keyword evidence="1" id="KW-0677">Repeat</keyword>
<dbReference type="FunFam" id="2.120.10.30:FF:000355">
    <property type="entry name" value="Uncharacterized protein"/>
    <property type="match status" value="1"/>
</dbReference>
<sequence length="217" mass="23544">GEEPGQFSEPSAVVVSPSNEIFVTDTYNRRVQVFSMTGIVEQTTTVFGGYGEEPGQLDGPTGVVVSPSNEIFVADTINGRVQVFSMTGVYLRHFPTVGTLEPEEIAIDAEGHLWVMGDNLDSQGSLIGRYTKMGVHITTVYPSLLNNTFQGIAVDTLRNLVVVSELWDHYGEKNALMPSMKHRFSFGGHTDINGGDQMIRVTGLCTDGAGNVLVADW</sequence>
<name>C3XR30_BRAFL</name>
<dbReference type="EMBL" id="GG666456">
    <property type="protein sequence ID" value="EEN69148.1"/>
    <property type="molecule type" value="Genomic_DNA"/>
</dbReference>
<dbReference type="Pfam" id="PF01436">
    <property type="entry name" value="NHL"/>
    <property type="match status" value="2"/>
</dbReference>
<feature type="non-terminal residue" evidence="3">
    <location>
        <position position="217"/>
    </location>
</feature>
<reference evidence="3" key="1">
    <citation type="journal article" date="2008" name="Nature">
        <title>The amphioxus genome and the evolution of the chordate karyotype.</title>
        <authorList>
            <consortium name="US DOE Joint Genome Institute (JGI-PGF)"/>
            <person name="Putnam N.H."/>
            <person name="Butts T."/>
            <person name="Ferrier D.E.K."/>
            <person name="Furlong R.F."/>
            <person name="Hellsten U."/>
            <person name="Kawashima T."/>
            <person name="Robinson-Rechavi M."/>
            <person name="Shoguchi E."/>
            <person name="Terry A."/>
            <person name="Yu J.-K."/>
            <person name="Benito-Gutierrez E.L."/>
            <person name="Dubchak I."/>
            <person name="Garcia-Fernandez J."/>
            <person name="Gibson-Brown J.J."/>
            <person name="Grigoriev I.V."/>
            <person name="Horton A.C."/>
            <person name="de Jong P.J."/>
            <person name="Jurka J."/>
            <person name="Kapitonov V.V."/>
            <person name="Kohara Y."/>
            <person name="Kuroki Y."/>
            <person name="Lindquist E."/>
            <person name="Lucas S."/>
            <person name="Osoegawa K."/>
            <person name="Pennacchio L.A."/>
            <person name="Salamov A.A."/>
            <person name="Satou Y."/>
            <person name="Sauka-Spengler T."/>
            <person name="Schmutz J."/>
            <person name="Shin-I T."/>
            <person name="Toyoda A."/>
            <person name="Bronner-Fraser M."/>
            <person name="Fujiyama A."/>
            <person name="Holland L.Z."/>
            <person name="Holland P.W.H."/>
            <person name="Satoh N."/>
            <person name="Rokhsar D.S."/>
        </authorList>
    </citation>
    <scope>NUCLEOTIDE SEQUENCE [LARGE SCALE GENOMIC DNA]</scope>
    <source>
        <strain evidence="3">S238N-H82</strain>
        <tissue evidence="3">Testes</tissue>
    </source>
</reference>
<dbReference type="eggNOG" id="KOG2177">
    <property type="taxonomic scope" value="Eukaryota"/>
</dbReference>
<accession>C3XR30</accession>
<evidence type="ECO:0000256" key="1">
    <source>
        <dbReference type="ARBA" id="ARBA00022737"/>
    </source>
</evidence>
<evidence type="ECO:0000313" key="3">
    <source>
        <dbReference type="EMBL" id="EEN69148.1"/>
    </source>
</evidence>
<evidence type="ECO:0000256" key="2">
    <source>
        <dbReference type="PROSITE-ProRule" id="PRU00504"/>
    </source>
</evidence>
<dbReference type="InterPro" id="IPR011042">
    <property type="entry name" value="6-blade_b-propeller_TolB-like"/>
</dbReference>
<organism>
    <name type="scientific">Branchiostoma floridae</name>
    <name type="common">Florida lancelet</name>
    <name type="synonym">Amphioxus</name>
    <dbReference type="NCBI Taxonomy" id="7739"/>
    <lineage>
        <taxon>Eukaryota</taxon>
        <taxon>Metazoa</taxon>
        <taxon>Chordata</taxon>
        <taxon>Cephalochordata</taxon>
        <taxon>Leptocardii</taxon>
        <taxon>Amphioxiformes</taxon>
        <taxon>Branchiostomatidae</taxon>
        <taxon>Branchiostoma</taxon>
    </lineage>
</organism>
<dbReference type="CDD" id="cd05819">
    <property type="entry name" value="NHL"/>
    <property type="match status" value="1"/>
</dbReference>
<dbReference type="STRING" id="7739.C3XR30"/>
<dbReference type="Gene3D" id="2.120.10.30">
    <property type="entry name" value="TolB, C-terminal domain"/>
    <property type="match status" value="2"/>
</dbReference>
<protein>
    <recommendedName>
        <fullName evidence="4">SMP-30/Gluconolactonase/LRE-like region domain-containing protein</fullName>
    </recommendedName>
</protein>
<dbReference type="SUPFAM" id="SSF101898">
    <property type="entry name" value="NHL repeat"/>
    <property type="match status" value="1"/>
</dbReference>
<feature type="repeat" description="NHL" evidence="2">
    <location>
        <begin position="44"/>
        <end position="87"/>
    </location>
</feature>
<dbReference type="InParanoid" id="C3XR30"/>
<proteinExistence type="predicted"/>
<dbReference type="InterPro" id="IPR001258">
    <property type="entry name" value="NHL_repeat"/>
</dbReference>
<dbReference type="InterPro" id="IPR050952">
    <property type="entry name" value="TRIM-NHL_E3_ligases"/>
</dbReference>
<gene>
    <name evidence="3" type="ORF">BRAFLDRAFT_210534</name>
</gene>